<keyword evidence="1" id="KW-0436">Ligase</keyword>
<name>A0A8B8EZE4_CRAVI</name>
<evidence type="ECO:0000256" key="1">
    <source>
        <dbReference type="HAMAP-Rule" id="MF_03149"/>
    </source>
</evidence>
<keyword evidence="1" id="KW-0496">Mitochondrion</keyword>
<dbReference type="PANTHER" id="PTHR15004:SF0">
    <property type="entry name" value="GLUTAMYL-TRNA(GLN) AMIDOTRANSFERASE SUBUNIT C, MITOCHONDRIAL"/>
    <property type="match status" value="1"/>
</dbReference>
<comment type="subcellular location">
    <subcellularLocation>
        <location evidence="1">Mitochondrion</location>
    </subcellularLocation>
</comment>
<dbReference type="GO" id="GO:0005524">
    <property type="term" value="F:ATP binding"/>
    <property type="evidence" value="ECO:0007669"/>
    <property type="project" value="UniProtKB-KW"/>
</dbReference>
<dbReference type="GO" id="GO:0030956">
    <property type="term" value="C:glutamyl-tRNA(Gln) amidotransferase complex"/>
    <property type="evidence" value="ECO:0007669"/>
    <property type="project" value="UniProtKB-UniRule"/>
</dbReference>
<dbReference type="EC" id="6.3.5.-" evidence="1"/>
<dbReference type="GO" id="GO:0005739">
    <property type="term" value="C:mitochondrion"/>
    <property type="evidence" value="ECO:0007669"/>
    <property type="project" value="UniProtKB-SubCell"/>
</dbReference>
<dbReference type="SUPFAM" id="SSF141000">
    <property type="entry name" value="Glu-tRNAGln amidotransferase C subunit"/>
    <property type="match status" value="1"/>
</dbReference>
<gene>
    <name evidence="3 4" type="primary">LOC111137898</name>
</gene>
<dbReference type="RefSeq" id="XP_022345308.1">
    <property type="nucleotide sequence ID" value="XM_022489600.1"/>
</dbReference>
<dbReference type="Pfam" id="PF02686">
    <property type="entry name" value="GatC"/>
    <property type="match status" value="1"/>
</dbReference>
<sequence>MFSRAFTFSVNRCLSSKVPEKPTWTPIDRSKLPQEPRIDKEVVELLERLSLVEFNNQEGVDRLTKAVHSANLLHAVNTDNVQPMDSVLEDRVLYLRDDSVTDGNCLSDIMKNATKTLEDYYIAPPGNIPLKQKEKDYGNEN</sequence>
<dbReference type="GO" id="GO:0050567">
    <property type="term" value="F:glutaminyl-tRNA synthase (glutamine-hydrolyzing) activity"/>
    <property type="evidence" value="ECO:0007669"/>
    <property type="project" value="UniProtKB-UniRule"/>
</dbReference>
<dbReference type="GeneID" id="111137898"/>
<dbReference type="InterPro" id="IPR036113">
    <property type="entry name" value="Asp/Glu-ADT_sf_sub_c"/>
</dbReference>
<dbReference type="GO" id="GO:0070681">
    <property type="term" value="P:glutaminyl-tRNAGln biosynthesis via transamidation"/>
    <property type="evidence" value="ECO:0007669"/>
    <property type="project" value="UniProtKB-UniRule"/>
</dbReference>
<dbReference type="PANTHER" id="PTHR15004">
    <property type="entry name" value="GLUTAMYL-TRNA(GLN) AMIDOTRANSFERASE SUBUNIT C, MITOCHONDRIAL"/>
    <property type="match status" value="1"/>
</dbReference>
<proteinExistence type="inferred from homology"/>
<keyword evidence="2" id="KW-1185">Reference proteome</keyword>
<keyword evidence="1" id="KW-0547">Nucleotide-binding</keyword>
<comment type="subunit">
    <text evidence="1">Subunit of the heterotrimeric GatCAB amidotransferase (AdT) complex, composed of A, B and C subunits.</text>
</comment>
<organism evidence="2 3">
    <name type="scientific">Crassostrea virginica</name>
    <name type="common">Eastern oyster</name>
    <dbReference type="NCBI Taxonomy" id="6565"/>
    <lineage>
        <taxon>Eukaryota</taxon>
        <taxon>Metazoa</taxon>
        <taxon>Spiralia</taxon>
        <taxon>Lophotrochozoa</taxon>
        <taxon>Mollusca</taxon>
        <taxon>Bivalvia</taxon>
        <taxon>Autobranchia</taxon>
        <taxon>Pteriomorphia</taxon>
        <taxon>Ostreida</taxon>
        <taxon>Ostreoidea</taxon>
        <taxon>Ostreidae</taxon>
        <taxon>Crassostrea</taxon>
    </lineage>
</organism>
<dbReference type="AlphaFoldDB" id="A0A8B8EZE4"/>
<dbReference type="KEGG" id="cvn:111137898"/>
<keyword evidence="1" id="KW-0648">Protein biosynthesis</keyword>
<comment type="catalytic activity">
    <reaction evidence="1">
        <text>L-glutamyl-tRNA(Gln) + L-glutamine + ATP + H2O = L-glutaminyl-tRNA(Gln) + L-glutamate + ADP + phosphate + H(+)</text>
        <dbReference type="Rhea" id="RHEA:17521"/>
        <dbReference type="Rhea" id="RHEA-COMP:9681"/>
        <dbReference type="Rhea" id="RHEA-COMP:9684"/>
        <dbReference type="ChEBI" id="CHEBI:15377"/>
        <dbReference type="ChEBI" id="CHEBI:15378"/>
        <dbReference type="ChEBI" id="CHEBI:29985"/>
        <dbReference type="ChEBI" id="CHEBI:30616"/>
        <dbReference type="ChEBI" id="CHEBI:43474"/>
        <dbReference type="ChEBI" id="CHEBI:58359"/>
        <dbReference type="ChEBI" id="CHEBI:78520"/>
        <dbReference type="ChEBI" id="CHEBI:78521"/>
        <dbReference type="ChEBI" id="CHEBI:456216"/>
    </reaction>
</comment>
<protein>
    <recommendedName>
        <fullName evidence="1">Glutamyl-tRNA(Gln) amidotransferase subunit C, mitochondrial</fullName>
        <shortName evidence="1">Glu-AdT subunit C</shortName>
        <ecNumber evidence="1">6.3.5.-</ecNumber>
    </recommendedName>
</protein>
<reference evidence="3 4" key="1">
    <citation type="submission" date="2025-04" db="UniProtKB">
        <authorList>
            <consortium name="RefSeq"/>
        </authorList>
    </citation>
    <scope>IDENTIFICATION</scope>
    <source>
        <tissue evidence="3 4">Whole sample</tissue>
    </source>
</reference>
<dbReference type="InterPro" id="IPR003837">
    <property type="entry name" value="GatC"/>
</dbReference>
<dbReference type="HAMAP" id="MF_00122">
    <property type="entry name" value="GatC"/>
    <property type="match status" value="1"/>
</dbReference>
<dbReference type="GO" id="GO:0006450">
    <property type="term" value="P:regulation of translational fidelity"/>
    <property type="evidence" value="ECO:0007669"/>
    <property type="project" value="InterPro"/>
</dbReference>
<keyword evidence="1" id="KW-0067">ATP-binding</keyword>
<dbReference type="RefSeq" id="XP_022345307.1">
    <property type="nucleotide sequence ID" value="XM_022489599.1"/>
</dbReference>
<dbReference type="Proteomes" id="UP000694844">
    <property type="component" value="Chromosome 5"/>
</dbReference>
<evidence type="ECO:0000313" key="2">
    <source>
        <dbReference type="Proteomes" id="UP000694844"/>
    </source>
</evidence>
<comment type="function">
    <text evidence="1">Allows the formation of correctly charged Gln-tRNA(Gln) through the transamidation of misacylated Glu-tRNA(Gln) in the mitochondria. The reaction takes place in the presence of glutamine and ATP through an activated gamma-phospho-Glu-tRNA(Gln).</text>
</comment>
<accession>A0A8B8EZE4</accession>
<evidence type="ECO:0000313" key="3">
    <source>
        <dbReference type="RefSeq" id="XP_022345307.1"/>
    </source>
</evidence>
<dbReference type="OrthoDB" id="5394539at2759"/>
<comment type="similarity">
    <text evidence="1">Belongs to the GatC family.</text>
</comment>
<dbReference type="GO" id="GO:0032543">
    <property type="term" value="P:mitochondrial translation"/>
    <property type="evidence" value="ECO:0007669"/>
    <property type="project" value="UniProtKB-UniRule"/>
</dbReference>
<evidence type="ECO:0000313" key="4">
    <source>
        <dbReference type="RefSeq" id="XP_022345308.1"/>
    </source>
</evidence>